<feature type="domain" description="Glycoside hydrolase family 13 N-terminal" evidence="6">
    <location>
        <begin position="268"/>
        <end position="354"/>
    </location>
</feature>
<dbReference type="SUPFAM" id="SSF51445">
    <property type="entry name" value="(Trans)glycosidases"/>
    <property type="match status" value="1"/>
</dbReference>
<evidence type="ECO:0000256" key="1">
    <source>
        <dbReference type="ARBA" id="ARBA00008061"/>
    </source>
</evidence>
<evidence type="ECO:0000259" key="8">
    <source>
        <dbReference type="Pfam" id="PF11852"/>
    </source>
</evidence>
<keyword evidence="4 10" id="KW-0326">Glycosidase</keyword>
<dbReference type="InterPro" id="IPR024561">
    <property type="entry name" value="Pullul_strch_C"/>
</dbReference>
<name>A0A6J4V5L1_9DEIN</name>
<dbReference type="InterPro" id="IPR005323">
    <property type="entry name" value="CBM41_pullulanase"/>
</dbReference>
<evidence type="ECO:0000313" key="10">
    <source>
        <dbReference type="EMBL" id="CAA9569221.1"/>
    </source>
</evidence>
<dbReference type="SUPFAM" id="SSF49452">
    <property type="entry name" value="Starch-binding domain-like"/>
    <property type="match status" value="1"/>
</dbReference>
<dbReference type="InterPro" id="IPR004193">
    <property type="entry name" value="Glyco_hydro_13_N"/>
</dbReference>
<dbReference type="Gene3D" id="2.60.40.1130">
    <property type="entry name" value="Rab geranylgeranyltransferase alpha-subunit, insert domain"/>
    <property type="match status" value="1"/>
</dbReference>
<dbReference type="InterPro" id="IPR013783">
    <property type="entry name" value="Ig-like_fold"/>
</dbReference>
<comment type="similarity">
    <text evidence="1">Belongs to the glycosyl hydrolase 13 family.</text>
</comment>
<dbReference type="GO" id="GO:0005975">
    <property type="term" value="P:carbohydrate metabolic process"/>
    <property type="evidence" value="ECO:0007669"/>
    <property type="project" value="InterPro"/>
</dbReference>
<dbReference type="Gene3D" id="3.20.20.80">
    <property type="entry name" value="Glycosidases"/>
    <property type="match status" value="1"/>
</dbReference>
<evidence type="ECO:0000256" key="4">
    <source>
        <dbReference type="ARBA" id="ARBA00023295"/>
    </source>
</evidence>
<evidence type="ECO:0000259" key="7">
    <source>
        <dbReference type="Pfam" id="PF03714"/>
    </source>
</evidence>
<evidence type="ECO:0000256" key="3">
    <source>
        <dbReference type="ARBA" id="ARBA00022801"/>
    </source>
</evidence>
<dbReference type="CDD" id="cd10315">
    <property type="entry name" value="CBM41_pullulanase"/>
    <property type="match status" value="1"/>
</dbReference>
<sequence>MKRSWIVLMMVMFAGAGAQSEVPEGSARLHYSRPDGAFAGWALHVWEDTSESVTWETGLEPTGTDDFGVYWDVGLTDEAELLGFLVHKGDEKDPGPDMFLDLTESREAWVVSGDETVYTSPPDPNRAQVPGDLTKARAHWLDATTLAWDAELPEGAQVVLYTALDAGLELTESGIERSGPTPIAMTSFEVALEADPAGLDEDLTARFPHLAEYAVYKTDLDAESAGNFLRGQLVLAALGADDELLGATGVQIPGVLDDLYAEAARDEPLGVVWNEGTPTVRVWAPTAQSVKLHLFPDAAGEAEAVLETTFDPATGIWSVTGTPNWGSKYYLFEVQVYAPTTQQLETNLVTDPYALSLSTNSARSQIVNLDDPALKPEGWDTLAKPPITAPEDISVYELHVRDFSATDETVPEALRGTYAAFSQRSDGTRHLRALADAGLTHLHLLPVFDIATINEDKTTWKFPEGDLTRYPPNSSEQQEAVSAVRDQDPFNWGYDPLHYTVPEGSYATDPEGAARTVEFRQMVKSLNESRLRVVMDVVYNHTNSSGQTELSVLDRIVPGYYHRLNADGVVETSTCCQNTATEHAMMEKLMVDSLVTWARDYKVDGFRFDLMGHHLVRNMEAVQRALRSLTVARDGVDGASIYLYGEGWDFGEVAGNARGKNATQRNLAGTGIGTFNDRLRDAARGGTPFSGPQEQGFVTGLYTDPNGSAQGTEDEQRQRLLQASDQIRVGLAGNLADYTFQNAVGETVRGADVLYGEAPAGYTQDPQENIVYVSAHDNETLFDAIALKAPLGTSTAERVRMQNLGLSLVALSQGVPFFHAGSDLLRSKSLDRNSYNSGDLFNQLDFSYRTNNWGVGLPPESENEENWPLMSRLLGTLPAPSATDIRRNAEHMREMLTIRGSSSLFRLQTAEDVQEMLSFYNTGPGGVPGVIVMHIADEANLDSELESITVVFNGTPELQTLTVPELANKTTRLHPVQQAGGDPLVKFARARADGTLQVPGRTTAVFVEPPR</sequence>
<feature type="domain" description="Pullulanase N2" evidence="9">
    <location>
        <begin position="135"/>
        <end position="258"/>
    </location>
</feature>
<dbReference type="EC" id="3.2.1.41" evidence="10"/>
<dbReference type="EMBL" id="CADCWP010000105">
    <property type="protein sequence ID" value="CAA9569221.1"/>
    <property type="molecule type" value="Genomic_DNA"/>
</dbReference>
<dbReference type="AlphaFoldDB" id="A0A6J4V5L1"/>
<dbReference type="Gene3D" id="2.60.40.1110">
    <property type="match status" value="1"/>
</dbReference>
<dbReference type="Gene3D" id="2.60.40.10">
    <property type="entry name" value="Immunoglobulins"/>
    <property type="match status" value="1"/>
</dbReference>
<gene>
    <name evidence="10" type="ORF">AVDCRST_MAG86-1400</name>
</gene>
<keyword evidence="2 5" id="KW-0732">Signal</keyword>
<proteinExistence type="inferred from homology"/>
<dbReference type="Gene3D" id="2.60.40.1180">
    <property type="entry name" value="Golgi alpha-mannosidase II"/>
    <property type="match status" value="1"/>
</dbReference>
<dbReference type="InterPro" id="IPR040671">
    <property type="entry name" value="Pullulanase_N2"/>
</dbReference>
<dbReference type="CDD" id="cd02860">
    <property type="entry name" value="E_set_Pullulanase"/>
    <property type="match status" value="1"/>
</dbReference>
<dbReference type="GO" id="GO:0051060">
    <property type="term" value="F:pullulanase activity"/>
    <property type="evidence" value="ECO:0007669"/>
    <property type="project" value="UniProtKB-EC"/>
</dbReference>
<dbReference type="Pfam" id="PF02922">
    <property type="entry name" value="CBM_48"/>
    <property type="match status" value="1"/>
</dbReference>
<accession>A0A6J4V5L1</accession>
<feature type="chain" id="PRO_5026670689" evidence="5">
    <location>
        <begin position="21"/>
        <end position="1011"/>
    </location>
</feature>
<organism evidence="10">
    <name type="scientific">uncultured Truepera sp</name>
    <dbReference type="NCBI Taxonomy" id="543023"/>
    <lineage>
        <taxon>Bacteria</taxon>
        <taxon>Thermotogati</taxon>
        <taxon>Deinococcota</taxon>
        <taxon>Deinococci</taxon>
        <taxon>Trueperales</taxon>
        <taxon>Trueperaceae</taxon>
        <taxon>Truepera</taxon>
        <taxon>environmental samples</taxon>
    </lineage>
</organism>
<dbReference type="SUPFAM" id="SSF51011">
    <property type="entry name" value="Glycosyl hydrolase domain"/>
    <property type="match status" value="1"/>
</dbReference>
<dbReference type="InterPro" id="IPR013784">
    <property type="entry name" value="Carb-bd-like_fold"/>
</dbReference>
<evidence type="ECO:0000256" key="5">
    <source>
        <dbReference type="SAM" id="SignalP"/>
    </source>
</evidence>
<evidence type="ECO:0000259" key="6">
    <source>
        <dbReference type="Pfam" id="PF02922"/>
    </source>
</evidence>
<dbReference type="PANTHER" id="PTHR43002">
    <property type="entry name" value="GLYCOGEN DEBRANCHING ENZYME"/>
    <property type="match status" value="1"/>
</dbReference>
<feature type="domain" description="Pullulanase carbohydrate-binding module 41" evidence="7">
    <location>
        <begin position="27"/>
        <end position="119"/>
    </location>
</feature>
<feature type="signal peptide" evidence="5">
    <location>
        <begin position="1"/>
        <end position="20"/>
    </location>
</feature>
<dbReference type="NCBIfam" id="TIGR02103">
    <property type="entry name" value="pullul_strch"/>
    <property type="match status" value="1"/>
</dbReference>
<evidence type="ECO:0000256" key="2">
    <source>
        <dbReference type="ARBA" id="ARBA00022729"/>
    </source>
</evidence>
<dbReference type="CDD" id="cd11341">
    <property type="entry name" value="AmyAc_Pullulanase_LD-like"/>
    <property type="match status" value="1"/>
</dbReference>
<dbReference type="InterPro" id="IPR014756">
    <property type="entry name" value="Ig_E-set"/>
</dbReference>
<keyword evidence="3 10" id="KW-0378">Hydrolase</keyword>
<evidence type="ECO:0000259" key="9">
    <source>
        <dbReference type="Pfam" id="PF17967"/>
    </source>
</evidence>
<reference evidence="10" key="1">
    <citation type="submission" date="2020-02" db="EMBL/GenBank/DDBJ databases">
        <authorList>
            <person name="Meier V. D."/>
        </authorList>
    </citation>
    <scope>NUCLEOTIDE SEQUENCE</scope>
    <source>
        <strain evidence="10">AVDCRST_MAG86</strain>
    </source>
</reference>
<dbReference type="InterPro" id="IPR013780">
    <property type="entry name" value="Glyco_hydro_b"/>
</dbReference>
<dbReference type="SUPFAM" id="SSF81296">
    <property type="entry name" value="E set domains"/>
    <property type="match status" value="2"/>
</dbReference>
<dbReference type="InterPro" id="IPR017853">
    <property type="entry name" value="GH"/>
</dbReference>
<dbReference type="GO" id="GO:0030246">
    <property type="term" value="F:carbohydrate binding"/>
    <property type="evidence" value="ECO:0007669"/>
    <property type="project" value="InterPro"/>
</dbReference>
<dbReference type="InterPro" id="IPR011839">
    <property type="entry name" value="Pullul_strch"/>
</dbReference>
<protein>
    <submittedName>
        <fullName evidence="10">GH13_13 / GH13_37 / CBM41 / GH13 / GH13_ 11 / GH13_14 / GH13_32</fullName>
        <ecNumber evidence="10">3.2.1.41</ecNumber>
    </submittedName>
</protein>
<feature type="domain" description="Alpha-1,6-glucosidases pullulanase-type C-terminal" evidence="8">
    <location>
        <begin position="848"/>
        <end position="1008"/>
    </location>
</feature>
<dbReference type="Pfam" id="PF17967">
    <property type="entry name" value="Pullulanase_N2"/>
    <property type="match status" value="1"/>
</dbReference>
<dbReference type="Pfam" id="PF11852">
    <property type="entry name" value="Pullul_strch_C"/>
    <property type="match status" value="1"/>
</dbReference>
<dbReference type="Pfam" id="PF03714">
    <property type="entry name" value="PUD"/>
    <property type="match status" value="1"/>
</dbReference>